<dbReference type="PANTHER" id="PTHR37841:SF1">
    <property type="entry name" value="DUF3298 DOMAIN-CONTAINING PROTEIN"/>
    <property type="match status" value="1"/>
</dbReference>
<name>A0A5R9L653_9BACT</name>
<dbReference type="Pfam" id="PF14903">
    <property type="entry name" value="WG_beta_rep"/>
    <property type="match status" value="3"/>
</dbReference>
<keyword evidence="4" id="KW-1185">Reference proteome</keyword>
<evidence type="ECO:0000313" key="4">
    <source>
        <dbReference type="Proteomes" id="UP000306402"/>
    </source>
</evidence>
<keyword evidence="1" id="KW-0812">Transmembrane</keyword>
<sequence>MFQSAFRYFIFLIILLHVQPAAAQPGPADNKPWLKDYQEHRQYGNVFVVKKITVKCEKYETWLVDQQGKKLTPAFKDIGDFADGLAEFVAMEGDPNAGQHGFIDMSGKVIVPPVYVSTDRFRNGKTWVIYRAGKQFGLSYIDTKGNTIYKMPIQYFKNDFLISKAEVRHLCGKDTREDVLWGKGRDFYILNFNFSPFIEKEIKSSKYIYHFSYQGKFGIIDKNMILKVPVALDDIDPTYEFSGQGMERVKYGDKFGYLNVFTGDMVTPFEYTDTRKPTNGLFWVKKNNRWGCIDKSGKTRIAFLYDEATGFTKEDRSAVAINGKFGHIDKSGKIRTPLKYDFASYYNNGRSMVRIDDKYGYIDTTGKFIVEPIYDEALPFDKPTTTVERTWLRYKLDLKGNEEFNGFSYKLNAVFILIGLLIFIRINSFFFDRFRKARAAKAAKKGTRV</sequence>
<reference evidence="3 4" key="1">
    <citation type="submission" date="2019-05" db="EMBL/GenBank/DDBJ databases">
        <authorList>
            <person name="Qu J.-H."/>
        </authorList>
    </citation>
    <scope>NUCLEOTIDE SEQUENCE [LARGE SCALE GENOMIC DNA]</scope>
    <source>
        <strain evidence="3 4">T17</strain>
    </source>
</reference>
<dbReference type="SUPFAM" id="SSF69360">
    <property type="entry name" value="Cell wall binding repeat"/>
    <property type="match status" value="1"/>
</dbReference>
<organism evidence="3 4">
    <name type="scientific">Dyadobacter luticola</name>
    <dbReference type="NCBI Taxonomy" id="1979387"/>
    <lineage>
        <taxon>Bacteria</taxon>
        <taxon>Pseudomonadati</taxon>
        <taxon>Bacteroidota</taxon>
        <taxon>Cytophagia</taxon>
        <taxon>Cytophagales</taxon>
        <taxon>Spirosomataceae</taxon>
        <taxon>Dyadobacter</taxon>
    </lineage>
</organism>
<dbReference type="RefSeq" id="WP_138365268.1">
    <property type="nucleotide sequence ID" value="NZ_VCEJ01000002.1"/>
</dbReference>
<dbReference type="OrthoDB" id="2485468at2"/>
<evidence type="ECO:0000313" key="3">
    <source>
        <dbReference type="EMBL" id="TLV04062.1"/>
    </source>
</evidence>
<dbReference type="PANTHER" id="PTHR37841">
    <property type="entry name" value="GLR2918 PROTEIN"/>
    <property type="match status" value="1"/>
</dbReference>
<proteinExistence type="predicted"/>
<feature type="signal peptide" evidence="2">
    <location>
        <begin position="1"/>
        <end position="23"/>
    </location>
</feature>
<evidence type="ECO:0000256" key="1">
    <source>
        <dbReference type="SAM" id="Phobius"/>
    </source>
</evidence>
<keyword evidence="2" id="KW-0732">Signal</keyword>
<keyword evidence="1" id="KW-0472">Membrane</keyword>
<protein>
    <submittedName>
        <fullName evidence="3">WG repeat-containing protein</fullName>
    </submittedName>
</protein>
<comment type="caution">
    <text evidence="3">The sequence shown here is derived from an EMBL/GenBank/DDBJ whole genome shotgun (WGS) entry which is preliminary data.</text>
</comment>
<dbReference type="EMBL" id="VCEJ01000002">
    <property type="protein sequence ID" value="TLV04062.1"/>
    <property type="molecule type" value="Genomic_DNA"/>
</dbReference>
<accession>A0A5R9L653</accession>
<gene>
    <name evidence="3" type="ORF">FEN17_04225</name>
</gene>
<feature type="chain" id="PRO_5024374800" evidence="2">
    <location>
        <begin position="24"/>
        <end position="449"/>
    </location>
</feature>
<dbReference type="AlphaFoldDB" id="A0A5R9L653"/>
<dbReference type="Proteomes" id="UP000306402">
    <property type="component" value="Unassembled WGS sequence"/>
</dbReference>
<keyword evidence="1" id="KW-1133">Transmembrane helix</keyword>
<evidence type="ECO:0000256" key="2">
    <source>
        <dbReference type="SAM" id="SignalP"/>
    </source>
</evidence>
<feature type="transmembrane region" description="Helical" evidence="1">
    <location>
        <begin position="411"/>
        <end position="431"/>
    </location>
</feature>
<dbReference type="InterPro" id="IPR032774">
    <property type="entry name" value="WG_beta_rep"/>
</dbReference>